<evidence type="ECO:0000256" key="3">
    <source>
        <dbReference type="HAMAP-Rule" id="MF_00528"/>
    </source>
</evidence>
<evidence type="ECO:0000256" key="2">
    <source>
        <dbReference type="ARBA" id="ARBA00022801"/>
    </source>
</evidence>
<proteinExistence type="inferred from homology"/>
<feature type="site" description="Important for substrate specificity" evidence="3">
    <location>
        <position position="14"/>
    </location>
</feature>
<evidence type="ECO:0000256" key="1">
    <source>
        <dbReference type="ARBA" id="ARBA00001968"/>
    </source>
</evidence>
<keyword evidence="2 3" id="KW-0378">Hydrolase</keyword>
<comment type="subcellular location">
    <subcellularLocation>
        <location evidence="3">Cytoplasm</location>
    </subcellularLocation>
</comment>
<evidence type="ECO:0000313" key="5">
    <source>
        <dbReference type="Proteomes" id="UP001597079"/>
    </source>
</evidence>
<keyword evidence="5" id="KW-1185">Reference proteome</keyword>
<evidence type="ECO:0000313" key="4">
    <source>
        <dbReference type="EMBL" id="MFD1673294.1"/>
    </source>
</evidence>
<dbReference type="PANTHER" id="PTHR43213">
    <property type="entry name" value="BIFUNCTIONAL DTTP/UTP PYROPHOSPHATASE/METHYLTRANSFERASE PROTEIN-RELATED"/>
    <property type="match status" value="1"/>
</dbReference>
<dbReference type="Gene3D" id="3.90.950.10">
    <property type="match status" value="1"/>
</dbReference>
<dbReference type="PANTHER" id="PTHR43213:SF5">
    <property type="entry name" value="BIFUNCTIONAL DTTP_UTP PYROPHOSPHATASE_METHYLTRANSFERASE PROTEIN-RELATED"/>
    <property type="match status" value="1"/>
</dbReference>
<dbReference type="InterPro" id="IPR003697">
    <property type="entry name" value="Maf-like"/>
</dbReference>
<dbReference type="Pfam" id="PF02545">
    <property type="entry name" value="Maf"/>
    <property type="match status" value="1"/>
</dbReference>
<dbReference type="NCBIfam" id="TIGR00172">
    <property type="entry name" value="maf"/>
    <property type="match status" value="1"/>
</dbReference>
<dbReference type="Proteomes" id="UP001597079">
    <property type="component" value="Unassembled WGS sequence"/>
</dbReference>
<accession>A0ABW4JB39</accession>
<comment type="function">
    <text evidence="3">Nucleoside triphosphate pyrophosphatase that hydrolyzes dTTP and UTP. May have a dual role in cell division arrest and in preventing the incorporation of modified nucleotides into cellular nucleic acids.</text>
</comment>
<feature type="site" description="Important for substrate specificity" evidence="3">
    <location>
        <position position="74"/>
    </location>
</feature>
<sequence length="208" mass="23074">MTGKRLILASGSPRRRALLEMLHIPFETCVTNADESLDPTWSPHVAVEQLALKKATAAVHERAFHAAIILAADTVVSINGQIFGKPTDEQHALSMLQQLQGKQHDVFTGVCLYDVDKQIHLQTHVHTQVWMRPQDDDWLRWYIQTGEPLDKAGAYAIQGIGSLLIERIVGDYYNVVGLPLSSLDEAFISLGIPLRSLMNVSSSTPRVL</sequence>
<dbReference type="EMBL" id="JBHUCX010000004">
    <property type="protein sequence ID" value="MFD1673294.1"/>
    <property type="molecule type" value="Genomic_DNA"/>
</dbReference>
<dbReference type="InterPro" id="IPR029001">
    <property type="entry name" value="ITPase-like_fam"/>
</dbReference>
<keyword evidence="3" id="KW-0546">Nucleotide metabolism</keyword>
<protein>
    <recommendedName>
        <fullName evidence="3">dTTP/UTP pyrophosphatase</fullName>
        <shortName evidence="3">dTTPase/UTPase</shortName>
        <ecNumber evidence="3">3.6.1.9</ecNumber>
    </recommendedName>
    <alternativeName>
        <fullName evidence="3">Nucleoside triphosphate pyrophosphatase</fullName>
    </alternativeName>
    <alternativeName>
        <fullName evidence="3">Nucleotide pyrophosphatase</fullName>
        <shortName evidence="3">Nucleotide PPase</shortName>
    </alternativeName>
</protein>
<organism evidence="4 5">
    <name type="scientific">Alicyclobacillus fodiniaquatilis</name>
    <dbReference type="NCBI Taxonomy" id="1661150"/>
    <lineage>
        <taxon>Bacteria</taxon>
        <taxon>Bacillati</taxon>
        <taxon>Bacillota</taxon>
        <taxon>Bacilli</taxon>
        <taxon>Bacillales</taxon>
        <taxon>Alicyclobacillaceae</taxon>
        <taxon>Alicyclobacillus</taxon>
    </lineage>
</organism>
<reference evidence="5" key="1">
    <citation type="journal article" date="2019" name="Int. J. Syst. Evol. Microbiol.">
        <title>The Global Catalogue of Microorganisms (GCM) 10K type strain sequencing project: providing services to taxonomists for standard genome sequencing and annotation.</title>
        <authorList>
            <consortium name="The Broad Institute Genomics Platform"/>
            <consortium name="The Broad Institute Genome Sequencing Center for Infectious Disease"/>
            <person name="Wu L."/>
            <person name="Ma J."/>
        </authorList>
    </citation>
    <scope>NUCLEOTIDE SEQUENCE [LARGE SCALE GENOMIC DNA]</scope>
    <source>
        <strain evidence="5">CGMCC 1.12286</strain>
    </source>
</reference>
<dbReference type="RefSeq" id="WP_377940657.1">
    <property type="nucleotide sequence ID" value="NZ_JBHUCX010000004.1"/>
</dbReference>
<feature type="site" description="Important for substrate specificity" evidence="3">
    <location>
        <position position="158"/>
    </location>
</feature>
<dbReference type="PIRSF" id="PIRSF006305">
    <property type="entry name" value="Maf"/>
    <property type="match status" value="1"/>
</dbReference>
<gene>
    <name evidence="4" type="ORF">ACFSB2_00975</name>
</gene>
<dbReference type="CDD" id="cd00555">
    <property type="entry name" value="Maf"/>
    <property type="match status" value="1"/>
</dbReference>
<name>A0ABW4JB39_9BACL</name>
<feature type="active site" description="Proton acceptor" evidence="3">
    <location>
        <position position="73"/>
    </location>
</feature>
<dbReference type="EC" id="3.6.1.9" evidence="3"/>
<keyword evidence="3" id="KW-0963">Cytoplasm</keyword>
<comment type="caution">
    <text evidence="4">The sequence shown here is derived from an EMBL/GenBank/DDBJ whole genome shotgun (WGS) entry which is preliminary data.</text>
</comment>
<dbReference type="GO" id="GO:0016787">
    <property type="term" value="F:hydrolase activity"/>
    <property type="evidence" value="ECO:0007669"/>
    <property type="project" value="UniProtKB-KW"/>
</dbReference>
<comment type="cofactor">
    <cofactor evidence="1 3">
        <name>a divalent metal cation</name>
        <dbReference type="ChEBI" id="CHEBI:60240"/>
    </cofactor>
</comment>
<comment type="caution">
    <text evidence="3">Lacks conserved residue(s) required for the propagation of feature annotation.</text>
</comment>
<dbReference type="SUPFAM" id="SSF52972">
    <property type="entry name" value="ITPase-like"/>
    <property type="match status" value="1"/>
</dbReference>
<comment type="similarity">
    <text evidence="3">Belongs to the Maf family. YhdE subfamily.</text>
</comment>
<dbReference type="HAMAP" id="MF_00528">
    <property type="entry name" value="Maf"/>
    <property type="match status" value="1"/>
</dbReference>
<comment type="catalytic activity">
    <reaction evidence="3">
        <text>dTTP + H2O = dTMP + diphosphate + H(+)</text>
        <dbReference type="Rhea" id="RHEA:28534"/>
        <dbReference type="ChEBI" id="CHEBI:15377"/>
        <dbReference type="ChEBI" id="CHEBI:15378"/>
        <dbReference type="ChEBI" id="CHEBI:33019"/>
        <dbReference type="ChEBI" id="CHEBI:37568"/>
        <dbReference type="ChEBI" id="CHEBI:63528"/>
        <dbReference type="EC" id="3.6.1.9"/>
    </reaction>
</comment>
<comment type="catalytic activity">
    <reaction evidence="3">
        <text>UTP + H2O = UMP + diphosphate + H(+)</text>
        <dbReference type="Rhea" id="RHEA:29395"/>
        <dbReference type="ChEBI" id="CHEBI:15377"/>
        <dbReference type="ChEBI" id="CHEBI:15378"/>
        <dbReference type="ChEBI" id="CHEBI:33019"/>
        <dbReference type="ChEBI" id="CHEBI:46398"/>
        <dbReference type="ChEBI" id="CHEBI:57865"/>
        <dbReference type="EC" id="3.6.1.9"/>
    </reaction>
</comment>